<name>A0ACC0NRT2_RHOML</name>
<comment type="caution">
    <text evidence="1">The sequence shown here is derived from an EMBL/GenBank/DDBJ whole genome shotgun (WGS) entry which is preliminary data.</text>
</comment>
<protein>
    <submittedName>
        <fullName evidence="1">Uncharacterized protein</fullName>
    </submittedName>
</protein>
<sequence>MNDLSEKLLKFHLMCLLQSMFAMKKIIYIPPNKLKYCFWIQTSRTLRVEKKT</sequence>
<organism evidence="1 2">
    <name type="scientific">Rhododendron molle</name>
    <name type="common">Chinese azalea</name>
    <name type="synonym">Azalea mollis</name>
    <dbReference type="NCBI Taxonomy" id="49168"/>
    <lineage>
        <taxon>Eukaryota</taxon>
        <taxon>Viridiplantae</taxon>
        <taxon>Streptophyta</taxon>
        <taxon>Embryophyta</taxon>
        <taxon>Tracheophyta</taxon>
        <taxon>Spermatophyta</taxon>
        <taxon>Magnoliopsida</taxon>
        <taxon>eudicotyledons</taxon>
        <taxon>Gunneridae</taxon>
        <taxon>Pentapetalae</taxon>
        <taxon>asterids</taxon>
        <taxon>Ericales</taxon>
        <taxon>Ericaceae</taxon>
        <taxon>Ericoideae</taxon>
        <taxon>Rhodoreae</taxon>
        <taxon>Rhododendron</taxon>
    </lineage>
</organism>
<reference evidence="1" key="1">
    <citation type="submission" date="2022-02" db="EMBL/GenBank/DDBJ databases">
        <title>Plant Genome Project.</title>
        <authorList>
            <person name="Zhang R.-G."/>
        </authorList>
    </citation>
    <scope>NUCLEOTIDE SEQUENCE</scope>
    <source>
        <strain evidence="1">AT1</strain>
    </source>
</reference>
<evidence type="ECO:0000313" key="1">
    <source>
        <dbReference type="EMBL" id="KAI8555975.1"/>
    </source>
</evidence>
<proteinExistence type="predicted"/>
<dbReference type="EMBL" id="CM046392">
    <property type="protein sequence ID" value="KAI8555975.1"/>
    <property type="molecule type" value="Genomic_DNA"/>
</dbReference>
<dbReference type="Proteomes" id="UP001062846">
    <property type="component" value="Chromosome 5"/>
</dbReference>
<gene>
    <name evidence="1" type="ORF">RHMOL_Rhmol05G0217300</name>
</gene>
<accession>A0ACC0NRT2</accession>
<evidence type="ECO:0000313" key="2">
    <source>
        <dbReference type="Proteomes" id="UP001062846"/>
    </source>
</evidence>
<keyword evidence="2" id="KW-1185">Reference proteome</keyword>